<feature type="compositionally biased region" description="Gly residues" evidence="1">
    <location>
        <begin position="95"/>
        <end position="110"/>
    </location>
</feature>
<reference evidence="3 4" key="1">
    <citation type="journal article" date="2019" name="Int. J. Syst. Evol. Microbiol.">
        <title>The Global Catalogue of Microorganisms (GCM) 10K type strain sequencing project: providing services to taxonomists for standard genome sequencing and annotation.</title>
        <authorList>
            <consortium name="The Broad Institute Genomics Platform"/>
            <consortium name="The Broad Institute Genome Sequencing Center for Infectious Disease"/>
            <person name="Wu L."/>
            <person name="Ma J."/>
        </authorList>
    </citation>
    <scope>NUCLEOTIDE SEQUENCE [LARGE SCALE GENOMIC DNA]</scope>
    <source>
        <strain evidence="3 4">JCM 14326</strain>
    </source>
</reference>
<feature type="transmembrane region" description="Helical" evidence="2">
    <location>
        <begin position="239"/>
        <end position="261"/>
    </location>
</feature>
<name>A0ABN2N2R7_9MICO</name>
<keyword evidence="2" id="KW-0812">Transmembrane</keyword>
<proteinExistence type="predicted"/>
<gene>
    <name evidence="3" type="ORF">GCM10009751_02980</name>
</gene>
<keyword evidence="2" id="KW-0472">Membrane</keyword>
<evidence type="ECO:0008006" key="5">
    <source>
        <dbReference type="Google" id="ProtNLM"/>
    </source>
</evidence>
<dbReference type="EMBL" id="BAAANL010000001">
    <property type="protein sequence ID" value="GAA1850112.1"/>
    <property type="molecule type" value="Genomic_DNA"/>
</dbReference>
<dbReference type="Gene3D" id="1.10.287.1060">
    <property type="entry name" value="ESAT-6-like"/>
    <property type="match status" value="1"/>
</dbReference>
<dbReference type="SUPFAM" id="SSF140453">
    <property type="entry name" value="EsxAB dimer-like"/>
    <property type="match status" value="1"/>
</dbReference>
<evidence type="ECO:0000256" key="1">
    <source>
        <dbReference type="SAM" id="MobiDB-lite"/>
    </source>
</evidence>
<dbReference type="Gene3D" id="6.10.140.1430">
    <property type="match status" value="1"/>
</dbReference>
<accession>A0ABN2N2R7</accession>
<feature type="region of interest" description="Disordered" evidence="1">
    <location>
        <begin position="77"/>
        <end position="110"/>
    </location>
</feature>
<keyword evidence="4" id="KW-1185">Reference proteome</keyword>
<sequence>MAGGMYGADIEALRTLADRIAEGSQTLDGVVAAVETAIPGPESWGGPDAEGFRAEWGDTHLVRLRETASALTEVAGKVRDNADAQESTSNDYSGVPGGGGSENGTPGGGDGFDWGELGMIGLKSIGPVLAAVKAIKTGSALVSAVRAGGLAAGARSVYLAADGLVGATARGFGAANSYGLLGRLGGGALSPIFGSGAVQFAGQASRFIGGAGGALAIYDGVNRMFNTQYDGARGVMDRVMGGVGVVGGAGSIAIALGGAALLGPVGVGVVVGAGLAAGAWALGNMVWDAYGDEISAFASDATEWVGDTVGDAAEAVGDAAGDAVDAVGDALGDAGDFIGGLF</sequence>
<dbReference type="InterPro" id="IPR036689">
    <property type="entry name" value="ESAT-6-like_sf"/>
</dbReference>
<evidence type="ECO:0000313" key="4">
    <source>
        <dbReference type="Proteomes" id="UP001501094"/>
    </source>
</evidence>
<keyword evidence="2" id="KW-1133">Transmembrane helix</keyword>
<evidence type="ECO:0000313" key="3">
    <source>
        <dbReference type="EMBL" id="GAA1850112.1"/>
    </source>
</evidence>
<organism evidence="3 4">
    <name type="scientific">Myceligenerans crystallogenes</name>
    <dbReference type="NCBI Taxonomy" id="316335"/>
    <lineage>
        <taxon>Bacteria</taxon>
        <taxon>Bacillati</taxon>
        <taxon>Actinomycetota</taxon>
        <taxon>Actinomycetes</taxon>
        <taxon>Micrococcales</taxon>
        <taxon>Promicromonosporaceae</taxon>
        <taxon>Myceligenerans</taxon>
    </lineage>
</organism>
<dbReference type="RefSeq" id="WP_344098896.1">
    <property type="nucleotide sequence ID" value="NZ_BAAANL010000001.1"/>
</dbReference>
<evidence type="ECO:0000256" key="2">
    <source>
        <dbReference type="SAM" id="Phobius"/>
    </source>
</evidence>
<comment type="caution">
    <text evidence="3">The sequence shown here is derived from an EMBL/GenBank/DDBJ whole genome shotgun (WGS) entry which is preliminary data.</text>
</comment>
<feature type="transmembrane region" description="Helical" evidence="2">
    <location>
        <begin position="267"/>
        <end position="287"/>
    </location>
</feature>
<dbReference type="Proteomes" id="UP001501094">
    <property type="component" value="Unassembled WGS sequence"/>
</dbReference>
<protein>
    <recommendedName>
        <fullName evidence="5">WXG100 family type VII secretion target</fullName>
    </recommendedName>
</protein>